<evidence type="ECO:0000259" key="7">
    <source>
        <dbReference type="PROSITE" id="PS50076"/>
    </source>
</evidence>
<feature type="chain" id="PRO_5046612723" evidence="6">
    <location>
        <begin position="34"/>
        <end position="495"/>
    </location>
</feature>
<dbReference type="InterPro" id="IPR019734">
    <property type="entry name" value="TPR_rpt"/>
</dbReference>
<dbReference type="RefSeq" id="XP_005100334.1">
    <property type="nucleotide sequence ID" value="XM_005100277.3"/>
</dbReference>
<feature type="repeat" description="TPR" evidence="4">
    <location>
        <begin position="38"/>
        <end position="71"/>
    </location>
</feature>
<feature type="repeat" description="TPR" evidence="4">
    <location>
        <begin position="72"/>
        <end position="105"/>
    </location>
</feature>
<feature type="region of interest" description="Disordered" evidence="5">
    <location>
        <begin position="450"/>
        <end position="473"/>
    </location>
</feature>
<dbReference type="Pfam" id="PF13181">
    <property type="entry name" value="TPR_8"/>
    <property type="match status" value="1"/>
</dbReference>
<evidence type="ECO:0000313" key="9">
    <source>
        <dbReference type="RefSeq" id="XP_005100334.1"/>
    </source>
</evidence>
<dbReference type="Pfam" id="PF13432">
    <property type="entry name" value="TPR_16"/>
    <property type="match status" value="1"/>
</dbReference>
<evidence type="ECO:0000256" key="5">
    <source>
        <dbReference type="SAM" id="MobiDB-lite"/>
    </source>
</evidence>
<evidence type="ECO:0000256" key="4">
    <source>
        <dbReference type="PROSITE-ProRule" id="PRU00339"/>
    </source>
</evidence>
<dbReference type="PRINTS" id="PR00625">
    <property type="entry name" value="JDOMAIN"/>
</dbReference>
<organism evidence="8 9">
    <name type="scientific">Aplysia californica</name>
    <name type="common">California sea hare</name>
    <dbReference type="NCBI Taxonomy" id="6500"/>
    <lineage>
        <taxon>Eukaryota</taxon>
        <taxon>Metazoa</taxon>
        <taxon>Spiralia</taxon>
        <taxon>Lophotrochozoa</taxon>
        <taxon>Mollusca</taxon>
        <taxon>Gastropoda</taxon>
        <taxon>Heterobranchia</taxon>
        <taxon>Euthyneura</taxon>
        <taxon>Tectipleura</taxon>
        <taxon>Aplysiida</taxon>
        <taxon>Aplysioidea</taxon>
        <taxon>Aplysiidae</taxon>
        <taxon>Aplysia</taxon>
    </lineage>
</organism>
<proteinExistence type="predicted"/>
<dbReference type="InterPro" id="IPR011990">
    <property type="entry name" value="TPR-like_helical_dom_sf"/>
</dbReference>
<dbReference type="Gene3D" id="1.10.287.110">
    <property type="entry name" value="DnaJ domain"/>
    <property type="match status" value="1"/>
</dbReference>
<dbReference type="Pfam" id="PF00226">
    <property type="entry name" value="DnaJ"/>
    <property type="match status" value="1"/>
</dbReference>
<dbReference type="PANTHER" id="PTHR44140:SF2">
    <property type="entry name" value="LD25575P"/>
    <property type="match status" value="1"/>
</dbReference>
<evidence type="ECO:0000313" key="8">
    <source>
        <dbReference type="Proteomes" id="UP000694888"/>
    </source>
</evidence>
<dbReference type="CDD" id="cd06257">
    <property type="entry name" value="DnaJ"/>
    <property type="match status" value="1"/>
</dbReference>
<dbReference type="PROSITE" id="PS50076">
    <property type="entry name" value="DNAJ_2"/>
    <property type="match status" value="1"/>
</dbReference>
<feature type="domain" description="J" evidence="7">
    <location>
        <begin position="392"/>
        <end position="459"/>
    </location>
</feature>
<feature type="signal peptide" evidence="6">
    <location>
        <begin position="1"/>
        <end position="33"/>
    </location>
</feature>
<dbReference type="SMART" id="SM00271">
    <property type="entry name" value="DnaJ"/>
    <property type="match status" value="1"/>
</dbReference>
<dbReference type="SUPFAM" id="SSF48452">
    <property type="entry name" value="TPR-like"/>
    <property type="match status" value="1"/>
</dbReference>
<accession>A0ABM0JS84</accession>
<keyword evidence="3" id="KW-0256">Endoplasmic reticulum</keyword>
<feature type="repeat" description="TPR" evidence="4">
    <location>
        <begin position="304"/>
        <end position="337"/>
    </location>
</feature>
<dbReference type="InterPro" id="IPR036869">
    <property type="entry name" value="J_dom_sf"/>
</dbReference>
<gene>
    <name evidence="9" type="primary">LOC101852183</name>
</gene>
<evidence type="ECO:0000256" key="2">
    <source>
        <dbReference type="ARBA" id="ARBA00022729"/>
    </source>
</evidence>
<feature type="repeat" description="TPR" evidence="4">
    <location>
        <begin position="106"/>
        <end position="139"/>
    </location>
</feature>
<dbReference type="Proteomes" id="UP000694888">
    <property type="component" value="Unplaced"/>
</dbReference>
<keyword evidence="4" id="KW-0802">TPR repeat</keyword>
<evidence type="ECO:0000256" key="1">
    <source>
        <dbReference type="ARBA" id="ARBA00004240"/>
    </source>
</evidence>
<dbReference type="Gene3D" id="1.25.40.10">
    <property type="entry name" value="Tetratricopeptide repeat domain"/>
    <property type="match status" value="1"/>
</dbReference>
<dbReference type="SUPFAM" id="SSF46565">
    <property type="entry name" value="Chaperone J-domain"/>
    <property type="match status" value="1"/>
</dbReference>
<protein>
    <submittedName>
        <fullName evidence="9">DnaJ homolog subfamily C member 3</fullName>
    </submittedName>
</protein>
<reference evidence="9" key="1">
    <citation type="submission" date="2025-08" db="UniProtKB">
        <authorList>
            <consortium name="RefSeq"/>
        </authorList>
    </citation>
    <scope>IDENTIFICATION</scope>
</reference>
<dbReference type="SMART" id="SM00028">
    <property type="entry name" value="TPR"/>
    <property type="match status" value="7"/>
</dbReference>
<feature type="repeat" description="TPR" evidence="4">
    <location>
        <begin position="220"/>
        <end position="253"/>
    </location>
</feature>
<evidence type="ECO:0000256" key="6">
    <source>
        <dbReference type="SAM" id="SignalP"/>
    </source>
</evidence>
<evidence type="ECO:0000256" key="3">
    <source>
        <dbReference type="ARBA" id="ARBA00022824"/>
    </source>
</evidence>
<comment type="subcellular location">
    <subcellularLocation>
        <location evidence="1">Endoplasmic reticulum</location>
    </subcellularLocation>
</comment>
<dbReference type="PROSITE" id="PS50005">
    <property type="entry name" value="TPR"/>
    <property type="match status" value="5"/>
</dbReference>
<sequence>MKCDSSEYWSHLVRSFTILLLTCDIYNFDVAEGVNPEVEQHLEMGKRLLAAGQLADALSHYHAAVEGDPDNYLTYFKRATVYLALGKSRSALPDLNRVVQLKPDFTAARMQRGNVLLKQGKLSEALQDFTDVMQREPQNGEAAEKAHMVPAIREGIEHAKYYFDRHQYHLVIEALEQPIEICPWDTDLREMRAECFIAQGELFKAISDIRPTAKLIPDNTKAFLRMSLLHYQMGEEEESLMQIRECLKLDPDHKECFNHYKKVKKLAKQLASAQELRNNQQYDECVNKAKQIVKTEPDVVPFVLRSKSYLCHCHAQLSEVDEALKACSEVLQLDPDNVDAMVDKAEAHIANEDYEAAIEELHAAQEIDQNSRKVQEALNKAQKLQKQSKKRDYYKILGVKRNAKKKEILKAYRKLAAKWHPDKHEGSDKDKAQKVFIDLAAAKEVLIDPEKRQRFDAGEDPLDPEEQQGGHGHPFFHQGFNPFGSGGFSFKFNFN</sequence>
<dbReference type="PANTHER" id="PTHR44140">
    <property type="entry name" value="LD25575P"/>
    <property type="match status" value="1"/>
</dbReference>
<dbReference type="InterPro" id="IPR001623">
    <property type="entry name" value="DnaJ_domain"/>
</dbReference>
<name>A0ABM0JS84_APLCA</name>
<keyword evidence="8" id="KW-1185">Reference proteome</keyword>
<dbReference type="Pfam" id="PF14559">
    <property type="entry name" value="TPR_19"/>
    <property type="match status" value="1"/>
</dbReference>
<dbReference type="GeneID" id="101852183"/>
<keyword evidence="2 6" id="KW-0732">Signal</keyword>
<dbReference type="InterPro" id="IPR051727">
    <property type="entry name" value="DnaJ_C3_Co-chaperones"/>
</dbReference>